<dbReference type="GeneID" id="17356528"/>
<feature type="transmembrane region" description="Helical" evidence="2">
    <location>
        <begin position="133"/>
        <end position="153"/>
    </location>
</feature>
<dbReference type="InParanoid" id="E1ZAI1"/>
<dbReference type="eggNOG" id="KOG0154">
    <property type="taxonomic scope" value="Eukaryota"/>
</dbReference>
<evidence type="ECO:0000256" key="2">
    <source>
        <dbReference type="SAM" id="Phobius"/>
    </source>
</evidence>
<protein>
    <recommendedName>
        <fullName evidence="3">Armadillo-like repeats domain-containing protein</fullName>
    </recommendedName>
</protein>
<dbReference type="FunCoup" id="E1ZAI1">
    <property type="interactions" value="433"/>
</dbReference>
<evidence type="ECO:0000259" key="3">
    <source>
        <dbReference type="Pfam" id="PF22915"/>
    </source>
</evidence>
<dbReference type="RefSeq" id="XP_005849169.1">
    <property type="nucleotide sequence ID" value="XM_005849107.1"/>
</dbReference>
<sequence>MRVASSMLGVQPSACRLAAPLRARQCSTRRALAVVRAQQGHTGEAAAAPPPPPPAAAPAEQQLVVAPAVPHTAAQEAEEYVQVAAAESDASYGASAAAEQQAVAARQAVPPPAQPAPGGAPLGLILQHPAARIGGMAAAAFLGTTLLITLFRMSRDPQHKRSKVINKNKMVVDTIGKYLPGNREAMSAGSFRLLKLQTGFTSVEVFRKYLWFLLRERQFDEGALDDLVALKAALGLSDEEVAAALRERAERVYEKYGTVMVNLEGMSQAGIERKASARNLFMKLLSLTESRALLSAEAASGVDLGKVFGVTQRDVLTLRSGYSAEGEGAQLEGQGEGGEEE</sequence>
<reference evidence="4 5" key="1">
    <citation type="journal article" date="2010" name="Plant Cell">
        <title>The Chlorella variabilis NC64A genome reveals adaptation to photosymbiosis, coevolution with viruses, and cryptic sex.</title>
        <authorList>
            <person name="Blanc G."/>
            <person name="Duncan G."/>
            <person name="Agarkova I."/>
            <person name="Borodovsky M."/>
            <person name="Gurnon J."/>
            <person name="Kuo A."/>
            <person name="Lindquist E."/>
            <person name="Lucas S."/>
            <person name="Pangilinan J."/>
            <person name="Polle J."/>
            <person name="Salamov A."/>
            <person name="Terry A."/>
            <person name="Yamada T."/>
            <person name="Dunigan D.D."/>
            <person name="Grigoriev I.V."/>
            <person name="Claverie J.M."/>
            <person name="Van Etten J.L."/>
        </authorList>
    </citation>
    <scope>NUCLEOTIDE SEQUENCE [LARGE SCALE GENOMIC DNA]</scope>
    <source>
        <strain evidence="4 5">NC64A</strain>
    </source>
</reference>
<dbReference type="Pfam" id="PF22915">
    <property type="entry name" value="ARMH5"/>
    <property type="match status" value="1"/>
</dbReference>
<dbReference type="EMBL" id="GL433840">
    <property type="protein sequence ID" value="EFN57067.1"/>
    <property type="molecule type" value="Genomic_DNA"/>
</dbReference>
<feature type="region of interest" description="Disordered" evidence="1">
    <location>
        <begin position="35"/>
        <end position="57"/>
    </location>
</feature>
<organism evidence="5">
    <name type="scientific">Chlorella variabilis</name>
    <name type="common">Green alga</name>
    <dbReference type="NCBI Taxonomy" id="554065"/>
    <lineage>
        <taxon>Eukaryota</taxon>
        <taxon>Viridiplantae</taxon>
        <taxon>Chlorophyta</taxon>
        <taxon>core chlorophytes</taxon>
        <taxon>Trebouxiophyceae</taxon>
        <taxon>Chlorellales</taxon>
        <taxon>Chlorellaceae</taxon>
        <taxon>Chlorella clade</taxon>
        <taxon>Chlorella</taxon>
    </lineage>
</organism>
<dbReference type="AlphaFoldDB" id="E1ZAI1"/>
<accession>E1ZAI1</accession>
<dbReference type="PANTHER" id="PTHR36793:SF1">
    <property type="entry name" value="RIBOSOMAL RNA SMALL SUBUNIT METHYLTRANSFERASE J"/>
    <property type="match status" value="1"/>
</dbReference>
<evidence type="ECO:0000256" key="1">
    <source>
        <dbReference type="SAM" id="MobiDB-lite"/>
    </source>
</evidence>
<dbReference type="STRING" id="554065.E1ZAI1"/>
<evidence type="ECO:0000313" key="5">
    <source>
        <dbReference type="Proteomes" id="UP000008141"/>
    </source>
</evidence>
<keyword evidence="2" id="KW-0812">Transmembrane</keyword>
<dbReference type="InterPro" id="IPR055241">
    <property type="entry name" value="Armadillo_rpt_dom"/>
</dbReference>
<gene>
    <name evidence="4" type="ORF">CHLNCDRAFT_143820</name>
</gene>
<keyword evidence="2" id="KW-0472">Membrane</keyword>
<dbReference type="KEGG" id="cvr:CHLNCDRAFT_143820"/>
<evidence type="ECO:0000313" key="4">
    <source>
        <dbReference type="EMBL" id="EFN57067.1"/>
    </source>
</evidence>
<dbReference type="Proteomes" id="UP000008141">
    <property type="component" value="Unassembled WGS sequence"/>
</dbReference>
<name>E1ZAI1_CHLVA</name>
<dbReference type="PANTHER" id="PTHR36793">
    <property type="entry name" value="RIBOSOMAL RNA SMALL SUBUNIT METHYLTRANSFERASE J"/>
    <property type="match status" value="1"/>
</dbReference>
<dbReference type="GO" id="GO:0009535">
    <property type="term" value="C:chloroplast thylakoid membrane"/>
    <property type="evidence" value="ECO:0007669"/>
    <property type="project" value="TreeGrafter"/>
</dbReference>
<feature type="domain" description="Armadillo-like repeats" evidence="3">
    <location>
        <begin position="198"/>
        <end position="289"/>
    </location>
</feature>
<proteinExistence type="predicted"/>
<dbReference type="GO" id="GO:0009941">
    <property type="term" value="C:chloroplast envelope"/>
    <property type="evidence" value="ECO:0007669"/>
    <property type="project" value="TreeGrafter"/>
</dbReference>
<keyword evidence="5" id="KW-1185">Reference proteome</keyword>
<dbReference type="OrthoDB" id="1716611at2759"/>
<keyword evidence="2" id="KW-1133">Transmembrane helix</keyword>